<dbReference type="GO" id="GO:0005524">
    <property type="term" value="F:ATP binding"/>
    <property type="evidence" value="ECO:0007669"/>
    <property type="project" value="InterPro"/>
</dbReference>
<feature type="domain" description="IMP biosynthesis enzyme PurP N-terminal" evidence="1">
    <location>
        <begin position="20"/>
        <end position="126"/>
    </location>
</feature>
<dbReference type="GO" id="GO:0006188">
    <property type="term" value="P:IMP biosynthetic process"/>
    <property type="evidence" value="ECO:0007669"/>
    <property type="project" value="InterPro"/>
</dbReference>
<dbReference type="AlphaFoldDB" id="X0US61"/>
<dbReference type="SUPFAM" id="SSF52440">
    <property type="entry name" value="PreATP-grasp domain"/>
    <property type="match status" value="1"/>
</dbReference>
<dbReference type="Pfam" id="PF06849">
    <property type="entry name" value="DUF1246"/>
    <property type="match status" value="1"/>
</dbReference>
<evidence type="ECO:0000313" key="2">
    <source>
        <dbReference type="EMBL" id="GAG03128.1"/>
    </source>
</evidence>
<feature type="non-terminal residue" evidence="2">
    <location>
        <position position="130"/>
    </location>
</feature>
<dbReference type="GO" id="GO:0000287">
    <property type="term" value="F:magnesium ion binding"/>
    <property type="evidence" value="ECO:0007669"/>
    <property type="project" value="InterPro"/>
</dbReference>
<dbReference type="InterPro" id="IPR016185">
    <property type="entry name" value="PreATP-grasp_dom_sf"/>
</dbReference>
<evidence type="ECO:0000259" key="1">
    <source>
        <dbReference type="Pfam" id="PF06849"/>
    </source>
</evidence>
<reference evidence="2" key="1">
    <citation type="journal article" date="2014" name="Front. Microbiol.">
        <title>High frequency of phylogenetically diverse reductive dehalogenase-homologous genes in deep subseafloor sedimentary metagenomes.</title>
        <authorList>
            <person name="Kawai M."/>
            <person name="Futagami T."/>
            <person name="Toyoda A."/>
            <person name="Takaki Y."/>
            <person name="Nishi S."/>
            <person name="Hori S."/>
            <person name="Arai W."/>
            <person name="Tsubouchi T."/>
            <person name="Morono Y."/>
            <person name="Uchiyama I."/>
            <person name="Ito T."/>
            <person name="Fujiyama A."/>
            <person name="Inagaki F."/>
            <person name="Takami H."/>
        </authorList>
    </citation>
    <scope>NUCLEOTIDE SEQUENCE</scope>
    <source>
        <strain evidence="2">Expedition CK06-06</strain>
    </source>
</reference>
<name>X0US61_9ZZZZ</name>
<protein>
    <recommendedName>
        <fullName evidence="1">IMP biosynthesis enzyme PurP N-terminal domain-containing protein</fullName>
    </recommendedName>
</protein>
<comment type="caution">
    <text evidence="2">The sequence shown here is derived from an EMBL/GenBank/DDBJ whole genome shotgun (WGS) entry which is preliminary data.</text>
</comment>
<dbReference type="InterPro" id="IPR023656">
    <property type="entry name" value="IMP_biosynth_PurP"/>
</dbReference>
<dbReference type="PANTHER" id="PTHR38147">
    <property type="entry name" value="5-FORMAMINOIMIDAZOLE-4-CARBOXAMIDE-1-(BETA)-D-RIBOFURANOSYL 5'-MONOPHOSPHATE SYNTHETASE-RELATED"/>
    <property type="match status" value="1"/>
</dbReference>
<dbReference type="InterPro" id="IPR010672">
    <property type="entry name" value="IMP_biosynth_PurP_N"/>
</dbReference>
<gene>
    <name evidence="2" type="ORF">S01H1_32433</name>
</gene>
<proteinExistence type="predicted"/>
<sequence>MERERIQEIVAGYDPKEVKIGVLGSHSALEMGHGAKQEGFEVVVVCQKGREKTYTKHYRNLFDHVLLLDKFVDIIKEENQAKLRRLNTIFVPNRSFSVYTGYDNIEQKFAVPLLGNRFMLRSEERNIPRN</sequence>
<organism evidence="2">
    <name type="scientific">marine sediment metagenome</name>
    <dbReference type="NCBI Taxonomy" id="412755"/>
    <lineage>
        <taxon>unclassified sequences</taxon>
        <taxon>metagenomes</taxon>
        <taxon>ecological metagenomes</taxon>
    </lineage>
</organism>
<dbReference type="EMBL" id="BARS01020079">
    <property type="protein sequence ID" value="GAG03128.1"/>
    <property type="molecule type" value="Genomic_DNA"/>
</dbReference>
<dbReference type="GO" id="GO:0016879">
    <property type="term" value="F:ligase activity, forming carbon-nitrogen bonds"/>
    <property type="evidence" value="ECO:0007669"/>
    <property type="project" value="InterPro"/>
</dbReference>
<dbReference type="PANTHER" id="PTHR38147:SF1">
    <property type="entry name" value="5-FORMAMINOIMIDAZOLE-4-CARBOXAMIDE-1-(BETA)-D-RIBOFURANOSYL 5'-MONOPHOSPHATE SYNTHETASE"/>
    <property type="match status" value="1"/>
</dbReference>
<accession>X0US61</accession>
<dbReference type="Gene3D" id="3.40.50.20">
    <property type="match status" value="1"/>
</dbReference>